<keyword evidence="5" id="KW-0560">Oxidoreductase</keyword>
<dbReference type="InParanoid" id="A0A316YED9"/>
<comment type="cofactor">
    <cofactor evidence="1">
        <name>FAD</name>
        <dbReference type="ChEBI" id="CHEBI:57692"/>
    </cofactor>
</comment>
<dbReference type="PRINTS" id="PR00411">
    <property type="entry name" value="PNDRDTASEI"/>
</dbReference>
<evidence type="ECO:0000256" key="1">
    <source>
        <dbReference type="ARBA" id="ARBA00001974"/>
    </source>
</evidence>
<dbReference type="AlphaFoldDB" id="A0A316YED9"/>
<keyword evidence="2" id="KW-0285">Flavoprotein</keyword>
<dbReference type="Gene3D" id="3.50.50.60">
    <property type="entry name" value="FAD/NAD(P)-binding domain"/>
    <property type="match status" value="2"/>
</dbReference>
<proteinExistence type="predicted"/>
<dbReference type="Pfam" id="PF00743">
    <property type="entry name" value="FMO-like"/>
    <property type="match status" value="1"/>
</dbReference>
<dbReference type="EMBL" id="KZ819640">
    <property type="protein sequence ID" value="PWN87579.1"/>
    <property type="molecule type" value="Genomic_DNA"/>
</dbReference>
<evidence type="ECO:0000256" key="6">
    <source>
        <dbReference type="ARBA" id="ARBA00023033"/>
    </source>
</evidence>
<keyword evidence="8" id="KW-1185">Reference proteome</keyword>
<evidence type="ECO:0000313" key="8">
    <source>
        <dbReference type="Proteomes" id="UP000245768"/>
    </source>
</evidence>
<dbReference type="PANTHER" id="PTHR43872">
    <property type="entry name" value="MONOOXYGENASE, PUTATIVE (AFU_ORTHOLOGUE AFUA_8G02570)-RELATED"/>
    <property type="match status" value="1"/>
</dbReference>
<dbReference type="GO" id="GO:0050660">
    <property type="term" value="F:flavin adenine dinucleotide binding"/>
    <property type="evidence" value="ECO:0007669"/>
    <property type="project" value="InterPro"/>
</dbReference>
<evidence type="ECO:0000313" key="7">
    <source>
        <dbReference type="EMBL" id="PWN87579.1"/>
    </source>
</evidence>
<organism evidence="7 8">
    <name type="scientific">Acaromyces ingoldii</name>
    <dbReference type="NCBI Taxonomy" id="215250"/>
    <lineage>
        <taxon>Eukaryota</taxon>
        <taxon>Fungi</taxon>
        <taxon>Dikarya</taxon>
        <taxon>Basidiomycota</taxon>
        <taxon>Ustilaginomycotina</taxon>
        <taxon>Exobasidiomycetes</taxon>
        <taxon>Exobasidiales</taxon>
        <taxon>Cryptobasidiaceae</taxon>
        <taxon>Acaromyces</taxon>
    </lineage>
</organism>
<protein>
    <submittedName>
        <fullName evidence="7">Monooxygenase, flavin-binding family protein</fullName>
    </submittedName>
</protein>
<dbReference type="InterPro" id="IPR036188">
    <property type="entry name" value="FAD/NAD-bd_sf"/>
</dbReference>
<keyword evidence="3" id="KW-0274">FAD</keyword>
<reference evidence="7 8" key="1">
    <citation type="journal article" date="2018" name="Mol. Biol. Evol.">
        <title>Broad Genomic Sampling Reveals a Smut Pathogenic Ancestry of the Fungal Clade Ustilaginomycotina.</title>
        <authorList>
            <person name="Kijpornyongpan T."/>
            <person name="Mondo S.J."/>
            <person name="Barry K."/>
            <person name="Sandor L."/>
            <person name="Lee J."/>
            <person name="Lipzen A."/>
            <person name="Pangilinan J."/>
            <person name="LaButti K."/>
            <person name="Hainaut M."/>
            <person name="Henrissat B."/>
            <person name="Grigoriev I.V."/>
            <person name="Spatafora J.W."/>
            <person name="Aime M.C."/>
        </authorList>
    </citation>
    <scope>NUCLEOTIDE SEQUENCE [LARGE SCALE GENOMIC DNA]</scope>
    <source>
        <strain evidence="7 8">MCA 4198</strain>
    </source>
</reference>
<dbReference type="OrthoDB" id="74360at2759"/>
<dbReference type="STRING" id="215250.A0A316YED9"/>
<gene>
    <name evidence="7" type="ORF">FA10DRAFT_245472</name>
</gene>
<accession>A0A316YED9</accession>
<evidence type="ECO:0000256" key="3">
    <source>
        <dbReference type="ARBA" id="ARBA00022827"/>
    </source>
</evidence>
<dbReference type="InterPro" id="IPR051820">
    <property type="entry name" value="FAD-binding_MO"/>
</dbReference>
<dbReference type="PANTHER" id="PTHR43872:SF1">
    <property type="entry name" value="MONOOXYGENASE, PUTATIVE (AFU_ORTHOLOGUE AFUA_8G02570)-RELATED"/>
    <property type="match status" value="1"/>
</dbReference>
<dbReference type="SUPFAM" id="SSF51905">
    <property type="entry name" value="FAD/NAD(P)-binding domain"/>
    <property type="match status" value="1"/>
</dbReference>
<evidence type="ECO:0000256" key="5">
    <source>
        <dbReference type="ARBA" id="ARBA00023002"/>
    </source>
</evidence>
<dbReference type="RefSeq" id="XP_025374777.1">
    <property type="nucleotide sequence ID" value="XM_025519379.1"/>
</dbReference>
<dbReference type="GO" id="GO:0004499">
    <property type="term" value="F:N,N-dimethylaniline monooxygenase activity"/>
    <property type="evidence" value="ECO:0007669"/>
    <property type="project" value="InterPro"/>
</dbReference>
<dbReference type="InterPro" id="IPR020946">
    <property type="entry name" value="Flavin_mOase-like"/>
</dbReference>
<name>A0A316YED9_9BASI</name>
<dbReference type="GO" id="GO:0050661">
    <property type="term" value="F:NADP binding"/>
    <property type="evidence" value="ECO:0007669"/>
    <property type="project" value="InterPro"/>
</dbReference>
<keyword evidence="4" id="KW-0521">NADP</keyword>
<evidence type="ECO:0000256" key="2">
    <source>
        <dbReference type="ARBA" id="ARBA00022630"/>
    </source>
</evidence>
<keyword evidence="6 7" id="KW-0503">Monooxygenase</keyword>
<evidence type="ECO:0000256" key="4">
    <source>
        <dbReference type="ARBA" id="ARBA00022857"/>
    </source>
</evidence>
<sequence length="488" mass="54896">MAIEKEEVDVAVIGAGLSGIDAGYRLKEMTNLSYTIYEQKPVLGGTWRLFTYPGIRCDSDMYTLGFPFRPWKSNTSIADADDIAKYIEDTAKEFGIDKKIQYNHKVIQASWSTKEKRWTLKMEITDGNGNVVSEKLVSANFVFACSGYYSYDEGYYPDLPGAKDFQGEILKPQFWPEDHDYTGKKVVIIGSGATAVTLLPNMIKGGAKHATMLQRSPGYYMLLARVDPVARVLGWFLPRAFVSWYMRVRNSIRFTVFFVLCRMFPSAARRIIRFLTARQLPSRIPLDPHFQPSYNPWDQRVCIVPDGDFFASLREGTGDIATGHIDTFTKSGIRLKDGTVLDADLVVQATGLKVQLFGGCDLIVDGRKVDTGKKTIYRGQMLDGVPNLALSFGYTNASWTLGSDLCSQYVGNLLNHMQLNGKKVATPRLPKSKDKEAPTINLNAGYIQRAQGIFPKSTGEWPWKMKDNYIKDYFRTTFGDQLTDIEFA</sequence>
<dbReference type="FunFam" id="3.50.50.60:FF:000228">
    <property type="entry name" value="FAD-containing monooxygenase EthA"/>
    <property type="match status" value="1"/>
</dbReference>
<dbReference type="Proteomes" id="UP000245768">
    <property type="component" value="Unassembled WGS sequence"/>
</dbReference>
<dbReference type="GeneID" id="37041295"/>